<accession>A0AAV7L9B8</accession>
<evidence type="ECO:0000256" key="1">
    <source>
        <dbReference type="SAM" id="SignalP"/>
    </source>
</evidence>
<evidence type="ECO:0000313" key="2">
    <source>
        <dbReference type="EMBL" id="KAJ1088231.1"/>
    </source>
</evidence>
<reference evidence="2" key="1">
    <citation type="journal article" date="2022" name="bioRxiv">
        <title>Sequencing and chromosome-scale assembly of the giantPleurodeles waltlgenome.</title>
        <authorList>
            <person name="Brown T."/>
            <person name="Elewa A."/>
            <person name="Iarovenko S."/>
            <person name="Subramanian E."/>
            <person name="Araus A.J."/>
            <person name="Petzold A."/>
            <person name="Susuki M."/>
            <person name="Suzuki K.-i.T."/>
            <person name="Hayashi T."/>
            <person name="Toyoda A."/>
            <person name="Oliveira C."/>
            <person name="Osipova E."/>
            <person name="Leigh N.D."/>
            <person name="Simon A."/>
            <person name="Yun M.H."/>
        </authorList>
    </citation>
    <scope>NUCLEOTIDE SEQUENCE</scope>
    <source>
        <strain evidence="2">20211129_DDA</strain>
        <tissue evidence="2">Liver</tissue>
    </source>
</reference>
<sequence>MLQKTVVVTLCLAVANSCLDPLLYVFLGQGFNSCFRQLSGKIKQSSQSSSSGSKNGAEVFTTAIDLNFEMTSLSAEEKDDLRNAPDVPLSNAEVQ</sequence>
<dbReference type="AlphaFoldDB" id="A0AAV7L9B8"/>
<proteinExistence type="predicted"/>
<keyword evidence="3" id="KW-1185">Reference proteome</keyword>
<feature type="signal peptide" evidence="1">
    <location>
        <begin position="1"/>
        <end position="17"/>
    </location>
</feature>
<organism evidence="2 3">
    <name type="scientific">Pleurodeles waltl</name>
    <name type="common">Iberian ribbed newt</name>
    <dbReference type="NCBI Taxonomy" id="8319"/>
    <lineage>
        <taxon>Eukaryota</taxon>
        <taxon>Metazoa</taxon>
        <taxon>Chordata</taxon>
        <taxon>Craniata</taxon>
        <taxon>Vertebrata</taxon>
        <taxon>Euteleostomi</taxon>
        <taxon>Amphibia</taxon>
        <taxon>Batrachia</taxon>
        <taxon>Caudata</taxon>
        <taxon>Salamandroidea</taxon>
        <taxon>Salamandridae</taxon>
        <taxon>Pleurodelinae</taxon>
        <taxon>Pleurodeles</taxon>
    </lineage>
</organism>
<dbReference type="EMBL" id="JANPWB010000015">
    <property type="protein sequence ID" value="KAJ1088231.1"/>
    <property type="molecule type" value="Genomic_DNA"/>
</dbReference>
<dbReference type="Gene3D" id="1.20.1070.10">
    <property type="entry name" value="Rhodopsin 7-helix transmembrane proteins"/>
    <property type="match status" value="1"/>
</dbReference>
<feature type="chain" id="PRO_5044000872" evidence="1">
    <location>
        <begin position="18"/>
        <end position="95"/>
    </location>
</feature>
<keyword evidence="1" id="KW-0732">Signal</keyword>
<evidence type="ECO:0000313" key="3">
    <source>
        <dbReference type="Proteomes" id="UP001066276"/>
    </source>
</evidence>
<dbReference type="Proteomes" id="UP001066276">
    <property type="component" value="Chromosome 11"/>
</dbReference>
<dbReference type="SUPFAM" id="SSF81321">
    <property type="entry name" value="Family A G protein-coupled receptor-like"/>
    <property type="match status" value="1"/>
</dbReference>
<protein>
    <submittedName>
        <fullName evidence="2">Uncharacterized protein</fullName>
    </submittedName>
</protein>
<gene>
    <name evidence="2" type="ORF">NDU88_001390</name>
</gene>
<comment type="caution">
    <text evidence="2">The sequence shown here is derived from an EMBL/GenBank/DDBJ whole genome shotgun (WGS) entry which is preliminary data.</text>
</comment>
<name>A0AAV7L9B8_PLEWA</name>